<accession>A0ABP3K585</accession>
<name>A0ABP3K585_9ACTN</name>
<evidence type="ECO:0000256" key="1">
    <source>
        <dbReference type="SAM" id="MobiDB-lite"/>
    </source>
</evidence>
<dbReference type="PANTHER" id="PTHR33164">
    <property type="entry name" value="TRANSCRIPTIONAL REGULATOR, MARR FAMILY"/>
    <property type="match status" value="1"/>
</dbReference>
<dbReference type="Pfam" id="PF12802">
    <property type="entry name" value="MarR_2"/>
    <property type="match status" value="1"/>
</dbReference>
<dbReference type="PROSITE" id="PS50995">
    <property type="entry name" value="HTH_MARR_2"/>
    <property type="match status" value="1"/>
</dbReference>
<dbReference type="PRINTS" id="PR00598">
    <property type="entry name" value="HTHMARR"/>
</dbReference>
<dbReference type="Gene3D" id="1.10.10.10">
    <property type="entry name" value="Winged helix-like DNA-binding domain superfamily/Winged helix DNA-binding domain"/>
    <property type="match status" value="1"/>
</dbReference>
<proteinExistence type="predicted"/>
<evidence type="ECO:0000313" key="4">
    <source>
        <dbReference type="Proteomes" id="UP001499895"/>
    </source>
</evidence>
<dbReference type="InterPro" id="IPR036388">
    <property type="entry name" value="WH-like_DNA-bd_sf"/>
</dbReference>
<protein>
    <submittedName>
        <fullName evidence="3">MarR family transcriptional regulator</fullName>
    </submittedName>
</protein>
<dbReference type="Proteomes" id="UP001499895">
    <property type="component" value="Unassembled WGS sequence"/>
</dbReference>
<dbReference type="RefSeq" id="WP_344092038.1">
    <property type="nucleotide sequence ID" value="NZ_BAAAHB010000040.1"/>
</dbReference>
<dbReference type="SMART" id="SM00347">
    <property type="entry name" value="HTH_MARR"/>
    <property type="match status" value="1"/>
</dbReference>
<dbReference type="PANTHER" id="PTHR33164:SF99">
    <property type="entry name" value="MARR FAMILY REGULATORY PROTEIN"/>
    <property type="match status" value="1"/>
</dbReference>
<dbReference type="InterPro" id="IPR036390">
    <property type="entry name" value="WH_DNA-bd_sf"/>
</dbReference>
<dbReference type="InterPro" id="IPR039422">
    <property type="entry name" value="MarR/SlyA-like"/>
</dbReference>
<keyword evidence="4" id="KW-1185">Reference proteome</keyword>
<feature type="domain" description="HTH marR-type" evidence="2">
    <location>
        <begin position="33"/>
        <end position="169"/>
    </location>
</feature>
<organism evidence="3 4">
    <name type="scientific">Streptomyces stramineus</name>
    <dbReference type="NCBI Taxonomy" id="173861"/>
    <lineage>
        <taxon>Bacteria</taxon>
        <taxon>Bacillati</taxon>
        <taxon>Actinomycetota</taxon>
        <taxon>Actinomycetes</taxon>
        <taxon>Kitasatosporales</taxon>
        <taxon>Streptomycetaceae</taxon>
        <taxon>Streptomyces</taxon>
    </lineage>
</organism>
<dbReference type="SUPFAM" id="SSF46785">
    <property type="entry name" value="Winged helix' DNA-binding domain"/>
    <property type="match status" value="1"/>
</dbReference>
<dbReference type="InterPro" id="IPR000835">
    <property type="entry name" value="HTH_MarR-typ"/>
</dbReference>
<evidence type="ECO:0000259" key="2">
    <source>
        <dbReference type="PROSITE" id="PS50995"/>
    </source>
</evidence>
<comment type="caution">
    <text evidence="3">The sequence shown here is derived from an EMBL/GenBank/DDBJ whole genome shotgun (WGS) entry which is preliminary data.</text>
</comment>
<feature type="region of interest" description="Disordered" evidence="1">
    <location>
        <begin position="1"/>
        <end position="27"/>
    </location>
</feature>
<reference evidence="4" key="1">
    <citation type="journal article" date="2019" name="Int. J. Syst. Evol. Microbiol.">
        <title>The Global Catalogue of Microorganisms (GCM) 10K type strain sequencing project: providing services to taxonomists for standard genome sequencing and annotation.</title>
        <authorList>
            <consortium name="The Broad Institute Genomics Platform"/>
            <consortium name="The Broad Institute Genome Sequencing Center for Infectious Disease"/>
            <person name="Wu L."/>
            <person name="Ma J."/>
        </authorList>
    </citation>
    <scope>NUCLEOTIDE SEQUENCE [LARGE SCALE GENOMIC DNA]</scope>
    <source>
        <strain evidence="4">JCM 10649</strain>
    </source>
</reference>
<gene>
    <name evidence="3" type="ORF">GCM10009544_37360</name>
</gene>
<sequence>MTKRPVGDAQHPGGDHQDGEQPDGGTRWLSEEEQNTWRAYLHARTLLEDHLDRQLQRDAGMPHVYYGLLVTLSEAPRRRLRMTELAQDAKITRSRLSHAVARLEKYGWVRREECPSDKRGQLAILTDDGFDTLRKSAPGHVSAVRGAIFDRLTPEQVTQFGEICRTIANGLQPPAGADLPWLR</sequence>
<dbReference type="EMBL" id="BAAAHB010000040">
    <property type="protein sequence ID" value="GAA0471857.1"/>
    <property type="molecule type" value="Genomic_DNA"/>
</dbReference>
<evidence type="ECO:0000313" key="3">
    <source>
        <dbReference type="EMBL" id="GAA0471857.1"/>
    </source>
</evidence>